<dbReference type="GO" id="GO:0016114">
    <property type="term" value="P:terpenoid biosynthetic process"/>
    <property type="evidence" value="ECO:0007669"/>
    <property type="project" value="InterPro"/>
</dbReference>
<evidence type="ECO:0000256" key="5">
    <source>
        <dbReference type="HAMAP-Rule" id="MF_00107"/>
    </source>
</evidence>
<dbReference type="InterPro" id="IPR036571">
    <property type="entry name" value="MECDP_synthase_sf"/>
</dbReference>
<comment type="caution">
    <text evidence="5">Lacks conserved residue(s) required for the propagation of feature annotation.</text>
</comment>
<comment type="subunit">
    <text evidence="5">Homotrimer.</text>
</comment>
<gene>
    <name evidence="5" type="primary">ispF</name>
    <name evidence="8" type="ORF">DES51_107167</name>
</gene>
<feature type="binding site" evidence="5">
    <location>
        <begin position="62"/>
        <end position="66"/>
    </location>
    <ligand>
        <name>4-CDP-2-C-methyl-D-erythritol 2-phosphate</name>
        <dbReference type="ChEBI" id="CHEBI:57919"/>
    </ligand>
</feature>
<feature type="binding site" evidence="5">
    <location>
        <position position="143"/>
    </location>
    <ligand>
        <name>4-CDP-2-C-methyl-D-erythritol 2-phosphate</name>
        <dbReference type="ChEBI" id="CHEBI:57919"/>
    </ligand>
</feature>
<feature type="binding site" evidence="5">
    <location>
        <position position="140"/>
    </location>
    <ligand>
        <name>4-CDP-2-C-methyl-D-erythritol 2-phosphate</name>
        <dbReference type="ChEBI" id="CHEBI:57919"/>
    </ligand>
</feature>
<evidence type="ECO:0000256" key="1">
    <source>
        <dbReference type="ARBA" id="ARBA00008480"/>
    </source>
</evidence>
<comment type="function">
    <text evidence="5">Involved in the biosynthesis of isopentenyl diphosphate (IPP) and dimethylallyl diphosphate (DMAPP), two major building blocks of isoprenoid compounds. Catalyzes the conversion of 4-diphosphocytidyl-2-C-methyl-D-erythritol 2-phosphate (CDP-ME2P) to 2-C-methyl-D-erythritol 2,4-cyclodiphosphate (ME-CPP) with a corresponding release of cytidine 5-monophosphate (CMP).</text>
</comment>
<dbReference type="PANTHER" id="PTHR43181">
    <property type="entry name" value="2-C-METHYL-D-ERYTHRITOL 2,4-CYCLODIPHOSPHATE SYNTHASE, CHLOROPLASTIC"/>
    <property type="match status" value="1"/>
</dbReference>
<dbReference type="GO" id="GO:0008685">
    <property type="term" value="F:2-C-methyl-D-erythritol 2,4-cyclodiphosphate synthase activity"/>
    <property type="evidence" value="ECO:0007669"/>
    <property type="project" value="UniProtKB-UniRule"/>
</dbReference>
<feature type="binding site" evidence="5">
    <location>
        <begin position="57"/>
        <end position="59"/>
    </location>
    <ligand>
        <name>4-CDP-2-C-methyl-D-erythritol 2-phosphate</name>
        <dbReference type="ChEBI" id="CHEBI:57919"/>
    </ligand>
</feature>
<dbReference type="FunFam" id="3.30.1330.50:FF:000001">
    <property type="entry name" value="2-C-methyl-D-erythritol 2,4-cyclodiphosphate synthase"/>
    <property type="match status" value="1"/>
</dbReference>
<feature type="site" description="Transition state stabilizer" evidence="5">
    <location>
        <position position="35"/>
    </location>
</feature>
<dbReference type="UniPathway" id="UPA00056">
    <property type="reaction ID" value="UER00095"/>
</dbReference>
<feature type="binding site" evidence="5">
    <location>
        <begin position="9"/>
        <end position="11"/>
    </location>
    <ligand>
        <name>4-CDP-2-C-methyl-D-erythritol 2-phosphate</name>
        <dbReference type="ChEBI" id="CHEBI:57919"/>
    </ligand>
</feature>
<keyword evidence="9" id="KW-1185">Reference proteome</keyword>
<comment type="cofactor">
    <cofactor evidence="5">
        <name>a divalent metal cation</name>
        <dbReference type="ChEBI" id="CHEBI:60240"/>
    </cofactor>
    <text evidence="5">Binds 1 divalent metal cation per subunit.</text>
</comment>
<comment type="similarity">
    <text evidence="1 5 6">Belongs to the IspF family.</text>
</comment>
<dbReference type="AlphaFoldDB" id="A0A318KSI4"/>
<evidence type="ECO:0000256" key="3">
    <source>
        <dbReference type="ARBA" id="ARBA00023229"/>
    </source>
</evidence>
<dbReference type="EC" id="4.6.1.12" evidence="5 6"/>
<name>A0A318KSI4_9FIRM</name>
<evidence type="ECO:0000313" key="8">
    <source>
        <dbReference type="EMBL" id="PXX78626.1"/>
    </source>
</evidence>
<evidence type="ECO:0000256" key="2">
    <source>
        <dbReference type="ARBA" id="ARBA00022723"/>
    </source>
</evidence>
<dbReference type="InterPro" id="IPR003526">
    <property type="entry name" value="MECDP_synthase"/>
</dbReference>
<proteinExistence type="inferred from homology"/>
<evidence type="ECO:0000256" key="4">
    <source>
        <dbReference type="ARBA" id="ARBA00023239"/>
    </source>
</evidence>
<protein>
    <recommendedName>
        <fullName evidence="5 6">2-C-methyl-D-erythritol 2,4-cyclodiphosphate synthase</fullName>
        <shortName evidence="5">MECDP-synthase</shortName>
        <shortName evidence="5">MECPP-synthase</shortName>
        <shortName evidence="5">MECPS</shortName>
        <ecNumber evidence="5 6">4.6.1.12</ecNumber>
    </recommendedName>
</protein>
<comment type="catalytic activity">
    <reaction evidence="5 6">
        <text>4-CDP-2-C-methyl-D-erythritol 2-phosphate = 2-C-methyl-D-erythritol 2,4-cyclic diphosphate + CMP</text>
        <dbReference type="Rhea" id="RHEA:23864"/>
        <dbReference type="ChEBI" id="CHEBI:57919"/>
        <dbReference type="ChEBI" id="CHEBI:58483"/>
        <dbReference type="ChEBI" id="CHEBI:60377"/>
        <dbReference type="EC" id="4.6.1.12"/>
    </reaction>
</comment>
<feature type="domain" description="2-C-methyl-D-erythritol 2,4-cyclodiphosphate synthase" evidence="7">
    <location>
        <begin position="2"/>
        <end position="155"/>
    </location>
</feature>
<keyword evidence="4 5" id="KW-0456">Lyase</keyword>
<dbReference type="PANTHER" id="PTHR43181:SF1">
    <property type="entry name" value="2-C-METHYL-D-ERYTHRITOL 2,4-CYCLODIPHOSPHATE SYNTHASE, CHLOROPLASTIC"/>
    <property type="match status" value="1"/>
</dbReference>
<comment type="caution">
    <text evidence="8">The sequence shown here is derived from an EMBL/GenBank/DDBJ whole genome shotgun (WGS) entry which is preliminary data.</text>
</comment>
<dbReference type="GO" id="GO:0046872">
    <property type="term" value="F:metal ion binding"/>
    <property type="evidence" value="ECO:0007669"/>
    <property type="project" value="UniProtKB-KW"/>
</dbReference>
<dbReference type="Pfam" id="PF02542">
    <property type="entry name" value="YgbB"/>
    <property type="match status" value="1"/>
</dbReference>
<dbReference type="GO" id="GO:0019288">
    <property type="term" value="P:isopentenyl diphosphate biosynthetic process, methylerythritol 4-phosphate pathway"/>
    <property type="evidence" value="ECO:0007669"/>
    <property type="project" value="UniProtKB-UniRule"/>
</dbReference>
<dbReference type="CDD" id="cd00554">
    <property type="entry name" value="MECDP_synthase"/>
    <property type="match status" value="1"/>
</dbReference>
<keyword evidence="2 5" id="KW-0479">Metal-binding</keyword>
<organism evidence="8 9">
    <name type="scientific">Dielma fastidiosa</name>
    <dbReference type="NCBI Taxonomy" id="1034346"/>
    <lineage>
        <taxon>Bacteria</taxon>
        <taxon>Bacillati</taxon>
        <taxon>Bacillota</taxon>
        <taxon>Erysipelotrichia</taxon>
        <taxon>Erysipelotrichales</taxon>
        <taxon>Erysipelotrichaceae</taxon>
        <taxon>Dielma</taxon>
    </lineage>
</organism>
<dbReference type="RefSeq" id="WP_110370620.1">
    <property type="nucleotide sequence ID" value="NZ_QJKH01000007.1"/>
</dbReference>
<feature type="binding site" evidence="5">
    <location>
        <position position="9"/>
    </location>
    <ligand>
        <name>a divalent metal cation</name>
        <dbReference type="ChEBI" id="CHEBI:60240"/>
    </ligand>
</feature>
<dbReference type="SUPFAM" id="SSF69765">
    <property type="entry name" value="IpsF-like"/>
    <property type="match status" value="1"/>
</dbReference>
<comment type="pathway">
    <text evidence="5">Isoprenoid biosynthesis; isopentenyl diphosphate biosynthesis via DXP pathway; isopentenyl diphosphate from 1-deoxy-D-xylulose 5-phosphate: step 4/6.</text>
</comment>
<accession>A0A318KSI4</accession>
<reference evidence="8 9" key="1">
    <citation type="submission" date="2018-05" db="EMBL/GenBank/DDBJ databases">
        <title>Genomic Encyclopedia of Type Strains, Phase IV (KMG-IV): sequencing the most valuable type-strain genomes for metagenomic binning, comparative biology and taxonomic classification.</title>
        <authorList>
            <person name="Goeker M."/>
        </authorList>
    </citation>
    <scope>NUCLEOTIDE SEQUENCE [LARGE SCALE GENOMIC DNA]</scope>
    <source>
        <strain evidence="8 9">JC118</strain>
    </source>
</reference>
<dbReference type="NCBIfam" id="TIGR00151">
    <property type="entry name" value="ispF"/>
    <property type="match status" value="1"/>
</dbReference>
<dbReference type="Gene3D" id="3.30.1330.50">
    <property type="entry name" value="2-C-methyl-D-erythritol 2,4-cyclodiphosphate synthase"/>
    <property type="match status" value="1"/>
</dbReference>
<dbReference type="HAMAP" id="MF_00107">
    <property type="entry name" value="IspF"/>
    <property type="match status" value="1"/>
</dbReference>
<evidence type="ECO:0000259" key="7">
    <source>
        <dbReference type="Pfam" id="PF02542"/>
    </source>
</evidence>
<dbReference type="STRING" id="1034346.GCA_000313565_02886"/>
<feature type="binding site" evidence="5">
    <location>
        <position position="43"/>
    </location>
    <ligand>
        <name>a divalent metal cation</name>
        <dbReference type="ChEBI" id="CHEBI:60240"/>
    </ligand>
</feature>
<feature type="binding site" evidence="5">
    <location>
        <begin position="35"/>
        <end position="36"/>
    </location>
    <ligand>
        <name>4-CDP-2-C-methyl-D-erythritol 2-phosphate</name>
        <dbReference type="ChEBI" id="CHEBI:57919"/>
    </ligand>
</feature>
<evidence type="ECO:0000256" key="6">
    <source>
        <dbReference type="RuleBase" id="RU004395"/>
    </source>
</evidence>
<dbReference type="EMBL" id="QJKH01000007">
    <property type="protein sequence ID" value="PXX78626.1"/>
    <property type="molecule type" value="Genomic_DNA"/>
</dbReference>
<sequence length="169" mass="18570">MFRIGQSTDIHRLEKGRKLILGGVEIEHELGLLGHSDADCLLHAISEAILGALALGDLGSHFPDNDPRYKDADSLMLLHEVVQMMKARQYAIGNIDALILIERPKMAPHIEKMRGNIAGVCECSIDQVSVKATRGEKLGFIGHEEGAAAQAIVLLEKKGRLNEWKSELE</sequence>
<evidence type="ECO:0000313" key="9">
    <source>
        <dbReference type="Proteomes" id="UP000247612"/>
    </source>
</evidence>
<keyword evidence="3 5" id="KW-0414">Isoprene biosynthesis</keyword>
<feature type="binding site" evidence="5">
    <location>
        <begin position="101"/>
        <end position="107"/>
    </location>
    <ligand>
        <name>4-CDP-2-C-methyl-D-erythritol 2-phosphate</name>
        <dbReference type="ChEBI" id="CHEBI:57919"/>
    </ligand>
</feature>
<dbReference type="Proteomes" id="UP000247612">
    <property type="component" value="Unassembled WGS sequence"/>
</dbReference>
<feature type="binding site" evidence="5">
    <location>
        <position position="11"/>
    </location>
    <ligand>
        <name>a divalent metal cation</name>
        <dbReference type="ChEBI" id="CHEBI:60240"/>
    </ligand>
</feature>